<gene>
    <name evidence="3" type="ORF">COCNU_02G002950</name>
</gene>
<evidence type="ECO:0000313" key="3">
    <source>
        <dbReference type="EMBL" id="KAG1330327.1"/>
    </source>
</evidence>
<comment type="caution">
    <text evidence="3">The sequence shown here is derived from an EMBL/GenBank/DDBJ whole genome shotgun (WGS) entry which is preliminary data.</text>
</comment>
<reference evidence="3" key="1">
    <citation type="journal article" date="2017" name="Gigascience">
        <title>The genome draft of coconut (Cocos nucifera).</title>
        <authorList>
            <person name="Xiao Y."/>
            <person name="Xu P."/>
            <person name="Fan H."/>
            <person name="Baudouin L."/>
            <person name="Xia W."/>
            <person name="Bocs S."/>
            <person name="Xu J."/>
            <person name="Li Q."/>
            <person name="Guo A."/>
            <person name="Zhou L."/>
            <person name="Li J."/>
            <person name="Wu Y."/>
            <person name="Ma Z."/>
            <person name="Armero A."/>
            <person name="Issali A.E."/>
            <person name="Liu N."/>
            <person name="Peng M."/>
            <person name="Yang Y."/>
        </authorList>
    </citation>
    <scope>NUCLEOTIDE SEQUENCE</scope>
    <source>
        <tissue evidence="3">Spear leaf of Hainan Tall coconut</tissue>
    </source>
</reference>
<dbReference type="AlphaFoldDB" id="A0A8K0HYP9"/>
<dbReference type="PANTHER" id="PTHR35704:SF1">
    <property type="entry name" value="OS02G0254600 PROTEIN"/>
    <property type="match status" value="1"/>
</dbReference>
<dbReference type="EMBL" id="CM017873">
    <property type="protein sequence ID" value="KAG1330327.1"/>
    <property type="molecule type" value="Genomic_DNA"/>
</dbReference>
<evidence type="ECO:0000313" key="4">
    <source>
        <dbReference type="Proteomes" id="UP000797356"/>
    </source>
</evidence>
<evidence type="ECO:0000256" key="2">
    <source>
        <dbReference type="SAM" id="MobiDB-lite"/>
    </source>
</evidence>
<organism evidence="3 4">
    <name type="scientific">Cocos nucifera</name>
    <name type="common">Coconut palm</name>
    <dbReference type="NCBI Taxonomy" id="13894"/>
    <lineage>
        <taxon>Eukaryota</taxon>
        <taxon>Viridiplantae</taxon>
        <taxon>Streptophyta</taxon>
        <taxon>Embryophyta</taxon>
        <taxon>Tracheophyta</taxon>
        <taxon>Spermatophyta</taxon>
        <taxon>Magnoliopsida</taxon>
        <taxon>Liliopsida</taxon>
        <taxon>Arecaceae</taxon>
        <taxon>Arecoideae</taxon>
        <taxon>Cocoseae</taxon>
        <taxon>Attaleinae</taxon>
        <taxon>Cocos</taxon>
    </lineage>
</organism>
<evidence type="ECO:0000256" key="1">
    <source>
        <dbReference type="SAM" id="Coils"/>
    </source>
</evidence>
<accession>A0A8K0HYP9</accession>
<protein>
    <submittedName>
        <fullName evidence="3">Uncharacterized protein</fullName>
    </submittedName>
</protein>
<reference evidence="3" key="2">
    <citation type="submission" date="2019-07" db="EMBL/GenBank/DDBJ databases">
        <authorList>
            <person name="Yang Y."/>
            <person name="Bocs S."/>
            <person name="Baudouin L."/>
        </authorList>
    </citation>
    <scope>NUCLEOTIDE SEQUENCE</scope>
    <source>
        <tissue evidence="3">Spear leaf of Hainan Tall coconut</tissue>
    </source>
</reference>
<sequence length="103" mass="11483">MGNCMETCSPRVDEGETRPGGAGDSGVGGGKEGGLKVKVLLTRGELQWLMLQLEKEEKRLEDVLMEMDRERRRREGAGRAQSWKPSLESIMEVPEVQSFDMGE</sequence>
<dbReference type="PANTHER" id="PTHR35704">
    <property type="entry name" value="OS02G0254600 PROTEIN"/>
    <property type="match status" value="1"/>
</dbReference>
<feature type="coiled-coil region" evidence="1">
    <location>
        <begin position="46"/>
        <end position="73"/>
    </location>
</feature>
<name>A0A8K0HYP9_COCNU</name>
<keyword evidence="1" id="KW-0175">Coiled coil</keyword>
<keyword evidence="4" id="KW-1185">Reference proteome</keyword>
<dbReference type="Proteomes" id="UP000797356">
    <property type="component" value="Chromosome 2"/>
</dbReference>
<proteinExistence type="predicted"/>
<feature type="compositionally biased region" description="Gly residues" evidence="2">
    <location>
        <begin position="18"/>
        <end position="32"/>
    </location>
</feature>
<feature type="region of interest" description="Disordered" evidence="2">
    <location>
        <begin position="1"/>
        <end position="33"/>
    </location>
</feature>